<evidence type="ECO:0000256" key="9">
    <source>
        <dbReference type="ARBA" id="ARBA00049534"/>
    </source>
</evidence>
<evidence type="ECO:0000256" key="7">
    <source>
        <dbReference type="ARBA" id="ARBA00023239"/>
    </source>
</evidence>
<keyword evidence="6" id="KW-0368">Histidine biosynthesis</keyword>
<protein>
    <recommendedName>
        <fullName evidence="10">Glutamine amidotransferase domain-containing protein</fullName>
    </recommendedName>
</protein>
<dbReference type="GO" id="GO:0004359">
    <property type="term" value="F:glutaminase activity"/>
    <property type="evidence" value="ECO:0007669"/>
    <property type="project" value="UniProtKB-EC"/>
</dbReference>
<evidence type="ECO:0000256" key="4">
    <source>
        <dbReference type="ARBA" id="ARBA00022801"/>
    </source>
</evidence>
<dbReference type="PROSITE" id="PS51273">
    <property type="entry name" value="GATASE_TYPE_1"/>
    <property type="match status" value="1"/>
</dbReference>
<dbReference type="SUPFAM" id="SSF52317">
    <property type="entry name" value="Class I glutamine amidotransferase-like"/>
    <property type="match status" value="1"/>
</dbReference>
<gene>
    <name evidence="11" type="ORF">So717_28060</name>
</gene>
<keyword evidence="7" id="KW-0456">Lyase</keyword>
<dbReference type="GO" id="GO:0000107">
    <property type="term" value="F:imidazoleglycerol-phosphate synthase activity"/>
    <property type="evidence" value="ECO:0007669"/>
    <property type="project" value="RHEA"/>
</dbReference>
<organism evidence="11 12">
    <name type="scientific">Roseobacter cerasinus</name>
    <dbReference type="NCBI Taxonomy" id="2602289"/>
    <lineage>
        <taxon>Bacteria</taxon>
        <taxon>Pseudomonadati</taxon>
        <taxon>Pseudomonadota</taxon>
        <taxon>Alphaproteobacteria</taxon>
        <taxon>Rhodobacterales</taxon>
        <taxon>Roseobacteraceae</taxon>
        <taxon>Roseobacter</taxon>
    </lineage>
</organism>
<evidence type="ECO:0000313" key="11">
    <source>
        <dbReference type="EMBL" id="GFE51053.1"/>
    </source>
</evidence>
<evidence type="ECO:0000256" key="8">
    <source>
        <dbReference type="ARBA" id="ARBA00047838"/>
    </source>
</evidence>
<comment type="pathway">
    <text evidence="1">Amino-acid biosynthesis; L-histidine biosynthesis; L-histidine from 5-phospho-alpha-D-ribose 1-diphosphate: step 5/9.</text>
</comment>
<dbReference type="InterPro" id="IPR029062">
    <property type="entry name" value="Class_I_gatase-like"/>
</dbReference>
<comment type="catalytic activity">
    <reaction evidence="9">
        <text>L-glutamine + H2O = L-glutamate + NH4(+)</text>
        <dbReference type="Rhea" id="RHEA:15889"/>
        <dbReference type="ChEBI" id="CHEBI:15377"/>
        <dbReference type="ChEBI" id="CHEBI:28938"/>
        <dbReference type="ChEBI" id="CHEBI:29985"/>
        <dbReference type="ChEBI" id="CHEBI:58359"/>
        <dbReference type="EC" id="3.5.1.2"/>
    </reaction>
</comment>
<feature type="domain" description="Glutamine amidotransferase" evidence="10">
    <location>
        <begin position="3"/>
        <end position="132"/>
    </location>
</feature>
<keyword evidence="3" id="KW-0028">Amino-acid biosynthesis</keyword>
<evidence type="ECO:0000256" key="5">
    <source>
        <dbReference type="ARBA" id="ARBA00022962"/>
    </source>
</evidence>
<evidence type="ECO:0000256" key="2">
    <source>
        <dbReference type="ARBA" id="ARBA00011152"/>
    </source>
</evidence>
<dbReference type="Proteomes" id="UP000436522">
    <property type="component" value="Unassembled WGS sequence"/>
</dbReference>
<evidence type="ECO:0000313" key="12">
    <source>
        <dbReference type="Proteomes" id="UP000436522"/>
    </source>
</evidence>
<dbReference type="NCBIfam" id="TIGR01855">
    <property type="entry name" value="IMP_synth_hisH"/>
    <property type="match status" value="1"/>
</dbReference>
<evidence type="ECO:0000256" key="6">
    <source>
        <dbReference type="ARBA" id="ARBA00023102"/>
    </source>
</evidence>
<dbReference type="PANTHER" id="PTHR42701:SF1">
    <property type="entry name" value="IMIDAZOLE GLYCEROL PHOSPHATE SYNTHASE SUBUNIT HISH"/>
    <property type="match status" value="1"/>
</dbReference>
<dbReference type="InterPro" id="IPR010139">
    <property type="entry name" value="Imidazole-glycPsynth_HisH"/>
</dbReference>
<dbReference type="GO" id="GO:0016829">
    <property type="term" value="F:lyase activity"/>
    <property type="evidence" value="ECO:0007669"/>
    <property type="project" value="UniProtKB-KW"/>
</dbReference>
<keyword evidence="4" id="KW-0378">Hydrolase</keyword>
<dbReference type="PANTHER" id="PTHR42701">
    <property type="entry name" value="IMIDAZOLE GLYCEROL PHOSPHATE SYNTHASE SUBUNIT HISH"/>
    <property type="match status" value="1"/>
</dbReference>
<comment type="caution">
    <text evidence="11">The sequence shown here is derived from an EMBL/GenBank/DDBJ whole genome shotgun (WGS) entry which is preliminary data.</text>
</comment>
<name>A0A640VS70_9RHOB</name>
<evidence type="ECO:0000259" key="10">
    <source>
        <dbReference type="Pfam" id="PF00117"/>
    </source>
</evidence>
<keyword evidence="5" id="KW-0315">Glutamine amidotransferase</keyword>
<proteinExistence type="predicted"/>
<keyword evidence="12" id="KW-1185">Reference proteome</keyword>
<evidence type="ECO:0000256" key="3">
    <source>
        <dbReference type="ARBA" id="ARBA00022605"/>
    </source>
</evidence>
<sequence>MRYLERERPFLGICVGMQLLMETGEEFGVHRGLGVFEGTVSKIAAEREDGKPERVPVIGWNTPREAFPNSFDGTPFATAGPGAAYYFVHSFAVQCASKAAAIAVTDVGTTQVTAAIARDHIFGVQFHPERSALDGQSFLAGFLQL</sequence>
<evidence type="ECO:0000256" key="1">
    <source>
        <dbReference type="ARBA" id="ARBA00005091"/>
    </source>
</evidence>
<comment type="catalytic activity">
    <reaction evidence="8">
        <text>5-[(5-phospho-1-deoxy-D-ribulos-1-ylimino)methylamino]-1-(5-phospho-beta-D-ribosyl)imidazole-4-carboxamide + L-glutamine = D-erythro-1-(imidazol-4-yl)glycerol 3-phosphate + 5-amino-1-(5-phospho-beta-D-ribosyl)imidazole-4-carboxamide + L-glutamate + H(+)</text>
        <dbReference type="Rhea" id="RHEA:24793"/>
        <dbReference type="ChEBI" id="CHEBI:15378"/>
        <dbReference type="ChEBI" id="CHEBI:29985"/>
        <dbReference type="ChEBI" id="CHEBI:58278"/>
        <dbReference type="ChEBI" id="CHEBI:58359"/>
        <dbReference type="ChEBI" id="CHEBI:58475"/>
        <dbReference type="ChEBI" id="CHEBI:58525"/>
        <dbReference type="EC" id="4.3.2.10"/>
    </reaction>
</comment>
<dbReference type="GO" id="GO:0000105">
    <property type="term" value="P:L-histidine biosynthetic process"/>
    <property type="evidence" value="ECO:0007669"/>
    <property type="project" value="UniProtKB-UniPathway"/>
</dbReference>
<dbReference type="Pfam" id="PF00117">
    <property type="entry name" value="GATase"/>
    <property type="match status" value="1"/>
</dbReference>
<comment type="subunit">
    <text evidence="2">Heterodimer of HisH and HisF.</text>
</comment>
<reference evidence="11 12" key="1">
    <citation type="submission" date="2019-12" db="EMBL/GenBank/DDBJ databases">
        <title>Roseobacter cerasinus sp. nov., isolated from seawater around aquaculture.</title>
        <authorList>
            <person name="Muramatsu S."/>
            <person name="Takabe Y."/>
            <person name="Mori K."/>
            <person name="Takaichi S."/>
            <person name="Hanada S."/>
        </authorList>
    </citation>
    <scope>NUCLEOTIDE SEQUENCE [LARGE SCALE GENOMIC DNA]</scope>
    <source>
        <strain evidence="11 12">AI77</strain>
    </source>
</reference>
<dbReference type="InterPro" id="IPR017926">
    <property type="entry name" value="GATASE"/>
</dbReference>
<dbReference type="EMBL" id="BLIV01000005">
    <property type="protein sequence ID" value="GFE51053.1"/>
    <property type="molecule type" value="Genomic_DNA"/>
</dbReference>
<accession>A0A640VS70</accession>
<dbReference type="UniPathway" id="UPA00031">
    <property type="reaction ID" value="UER00010"/>
</dbReference>
<dbReference type="Gene3D" id="3.40.50.880">
    <property type="match status" value="1"/>
</dbReference>
<dbReference type="AlphaFoldDB" id="A0A640VS70"/>